<protein>
    <submittedName>
        <fullName evidence="1">Uncharacterized protein</fullName>
    </submittedName>
</protein>
<dbReference type="RefSeq" id="WP_202651884.1">
    <property type="nucleotide sequence ID" value="NZ_JAESWB010000025.1"/>
</dbReference>
<name>A0ABS1TKD4_9BACI</name>
<organism evidence="1 2">
    <name type="scientific">Neobacillus paridis</name>
    <dbReference type="NCBI Taxonomy" id="2803862"/>
    <lineage>
        <taxon>Bacteria</taxon>
        <taxon>Bacillati</taxon>
        <taxon>Bacillota</taxon>
        <taxon>Bacilli</taxon>
        <taxon>Bacillales</taxon>
        <taxon>Bacillaceae</taxon>
        <taxon>Neobacillus</taxon>
    </lineage>
</organism>
<evidence type="ECO:0000313" key="1">
    <source>
        <dbReference type="EMBL" id="MBL4950983.1"/>
    </source>
</evidence>
<evidence type="ECO:0000313" key="2">
    <source>
        <dbReference type="Proteomes" id="UP000623967"/>
    </source>
</evidence>
<sequence length="168" mass="19974">MSQLKLSQVKKQYTQIHKQEKYELKDGSTITFTPIFPHGDIEKLIEHLATQFKYAEEKGFELTDKFIQSYVLFLCIRQFTHLGKEISDNFEEQIQQMNWLIDTGYFKEIVEEVFLKEEIGKLFEKMVEVSGNYLFLEKLTQQMQNHVAKLELQNKDILKKINVEDNTQ</sequence>
<dbReference type="Proteomes" id="UP000623967">
    <property type="component" value="Unassembled WGS sequence"/>
</dbReference>
<proteinExistence type="predicted"/>
<dbReference type="EMBL" id="JAESWB010000025">
    <property type="protein sequence ID" value="MBL4950983.1"/>
    <property type="molecule type" value="Genomic_DNA"/>
</dbReference>
<comment type="caution">
    <text evidence="1">The sequence shown here is derived from an EMBL/GenBank/DDBJ whole genome shotgun (WGS) entry which is preliminary data.</text>
</comment>
<gene>
    <name evidence="1" type="ORF">JK635_01855</name>
</gene>
<reference evidence="1 2" key="1">
    <citation type="submission" date="2021-01" db="EMBL/GenBank/DDBJ databases">
        <title>Genome public.</title>
        <authorList>
            <person name="Liu C."/>
            <person name="Sun Q."/>
        </authorList>
    </citation>
    <scope>NUCLEOTIDE SEQUENCE [LARGE SCALE GENOMIC DNA]</scope>
    <source>
        <strain evidence="1 2">YIM B02564</strain>
    </source>
</reference>
<keyword evidence="2" id="KW-1185">Reference proteome</keyword>
<accession>A0ABS1TKD4</accession>